<name>C6G4F6_9DIPT</name>
<feature type="chain" id="PRO_5002965552" evidence="4">
    <location>
        <begin position="20"/>
        <end position="137"/>
    </location>
</feature>
<evidence type="ECO:0000256" key="3">
    <source>
        <dbReference type="ARBA" id="ARBA00022656"/>
    </source>
</evidence>
<evidence type="ECO:0000256" key="4">
    <source>
        <dbReference type="SAM" id="SignalP"/>
    </source>
</evidence>
<dbReference type="SUPFAM" id="SSF47565">
    <property type="entry name" value="Insect pheromone/odorant-binding proteins"/>
    <property type="match status" value="1"/>
</dbReference>
<dbReference type="AlphaFoldDB" id="C6G4F6"/>
<reference evidence="5" key="1">
    <citation type="journal article" date="2009" name="BMC Genomics">
        <title>Analysis of salivary transcripts and antigens of the sand fly Phlebotomus arabicus.</title>
        <authorList>
            <person name="Hostomska J."/>
            <person name="Volfova V."/>
            <person name="Mu J."/>
            <person name="Garfield M."/>
            <person name="Rohousova I."/>
            <person name="Volf P."/>
            <person name="Valenzuela J.G."/>
            <person name="Jochim R.C."/>
        </authorList>
    </citation>
    <scope>NUCLEOTIDE SEQUENCE</scope>
    <source>
        <tissue evidence="5">Salivary gland</tissue>
    </source>
</reference>
<comment type="subcellular location">
    <subcellularLocation>
        <location evidence="1">Secreted</location>
    </subcellularLocation>
</comment>
<evidence type="ECO:0000256" key="2">
    <source>
        <dbReference type="ARBA" id="ARBA00022525"/>
    </source>
</evidence>
<feature type="signal peptide" evidence="4">
    <location>
        <begin position="1"/>
        <end position="19"/>
    </location>
</feature>
<sequence length="137" mass="16350">MKQFVVFLALIVLIVICHAERPSQKCRRELKKEEECILHCEYKHYHFTDDQFGLDSDQRGDFRNAMRRYGAITVNQERQLDKHLQKCAKKVQKTPAKTRSEKCIKITQYYRCAIDNKLFRYNDYAQAIIKLDKSMNV</sequence>
<keyword evidence="4" id="KW-0732">Signal</keyword>
<organism evidence="5">
    <name type="scientific">Phlebotomus arabicus</name>
    <dbReference type="NCBI Taxonomy" id="578135"/>
    <lineage>
        <taxon>Eukaryota</taxon>
        <taxon>Metazoa</taxon>
        <taxon>Ecdysozoa</taxon>
        <taxon>Arthropoda</taxon>
        <taxon>Hexapoda</taxon>
        <taxon>Insecta</taxon>
        <taxon>Pterygota</taxon>
        <taxon>Neoptera</taxon>
        <taxon>Endopterygota</taxon>
        <taxon>Diptera</taxon>
        <taxon>Nematocera</taxon>
        <taxon>Psychodoidea</taxon>
        <taxon>Psychodidae</taxon>
        <taxon>Phlebotomus</taxon>
        <taxon>Adlerius</taxon>
    </lineage>
</organism>
<evidence type="ECO:0000313" key="5">
    <source>
        <dbReference type="EMBL" id="ACS93525.1"/>
    </source>
</evidence>
<evidence type="ECO:0000256" key="1">
    <source>
        <dbReference type="ARBA" id="ARBA00004613"/>
    </source>
</evidence>
<dbReference type="Gene3D" id="1.10.238.20">
    <property type="entry name" value="Pheromone/general odorant binding protein domain"/>
    <property type="match status" value="1"/>
</dbReference>
<proteinExistence type="evidence at transcript level"/>
<keyword evidence="3" id="KW-0800">Toxin</keyword>
<dbReference type="EMBL" id="FJ538112">
    <property type="protein sequence ID" value="ACS93525.1"/>
    <property type="molecule type" value="mRNA"/>
</dbReference>
<protein>
    <submittedName>
        <fullName evidence="5">14 kDa salivary protein B</fullName>
    </submittedName>
</protein>
<dbReference type="GO" id="GO:0005576">
    <property type="term" value="C:extracellular region"/>
    <property type="evidence" value="ECO:0007669"/>
    <property type="project" value="UniProtKB-SubCell"/>
</dbReference>
<accession>C6G4F6</accession>
<dbReference type="GO" id="GO:0005549">
    <property type="term" value="F:odorant binding"/>
    <property type="evidence" value="ECO:0007669"/>
    <property type="project" value="InterPro"/>
</dbReference>
<dbReference type="GO" id="GO:0090729">
    <property type="term" value="F:toxin activity"/>
    <property type="evidence" value="ECO:0007669"/>
    <property type="project" value="UniProtKB-KW"/>
</dbReference>
<dbReference type="InterPro" id="IPR036728">
    <property type="entry name" value="PBP_GOBP_sf"/>
</dbReference>
<keyword evidence="2" id="KW-0964">Secreted</keyword>